<dbReference type="EMBL" id="JACDUL010000001">
    <property type="protein sequence ID" value="MBA2861342.1"/>
    <property type="molecule type" value="Genomic_DNA"/>
</dbReference>
<protein>
    <submittedName>
        <fullName evidence="8">Phage shock protein C</fullName>
    </submittedName>
</protein>
<keyword evidence="3 6" id="KW-0812">Transmembrane</keyword>
<evidence type="ECO:0000256" key="1">
    <source>
        <dbReference type="ARBA" id="ARBA00004162"/>
    </source>
</evidence>
<evidence type="ECO:0000256" key="6">
    <source>
        <dbReference type="SAM" id="Phobius"/>
    </source>
</evidence>
<comment type="caution">
    <text evidence="8">The sequence shown here is derived from an EMBL/GenBank/DDBJ whole genome shotgun (WGS) entry which is preliminary data.</text>
</comment>
<evidence type="ECO:0000256" key="3">
    <source>
        <dbReference type="ARBA" id="ARBA00022692"/>
    </source>
</evidence>
<organism evidence="8 9">
    <name type="scientific">Methanococcus maripaludis</name>
    <name type="common">Methanococcus deltae</name>
    <dbReference type="NCBI Taxonomy" id="39152"/>
    <lineage>
        <taxon>Archaea</taxon>
        <taxon>Methanobacteriati</taxon>
        <taxon>Methanobacteriota</taxon>
        <taxon>Methanomada group</taxon>
        <taxon>Methanococci</taxon>
        <taxon>Methanococcales</taxon>
        <taxon>Methanococcaceae</taxon>
        <taxon>Methanococcus</taxon>
    </lineage>
</organism>
<gene>
    <name evidence="8" type="ORF">HNP90_000202</name>
</gene>
<feature type="transmembrane region" description="Helical" evidence="6">
    <location>
        <begin position="37"/>
        <end position="58"/>
    </location>
</feature>
<evidence type="ECO:0000256" key="2">
    <source>
        <dbReference type="ARBA" id="ARBA00022475"/>
    </source>
</evidence>
<dbReference type="InterPro" id="IPR052027">
    <property type="entry name" value="PspC"/>
</dbReference>
<dbReference type="AlphaFoldDB" id="A0A7J9PDN9"/>
<dbReference type="GO" id="GO:0005886">
    <property type="term" value="C:plasma membrane"/>
    <property type="evidence" value="ECO:0007669"/>
    <property type="project" value="UniProtKB-SubCell"/>
</dbReference>
<comment type="subcellular location">
    <subcellularLocation>
        <location evidence="1">Cell membrane</location>
        <topology evidence="1">Single-pass membrane protein</topology>
    </subcellularLocation>
</comment>
<dbReference type="Pfam" id="PF04024">
    <property type="entry name" value="PspC"/>
    <property type="match status" value="1"/>
</dbReference>
<feature type="domain" description="Phage shock protein PspC N-terminal" evidence="7">
    <location>
        <begin position="2"/>
        <end position="58"/>
    </location>
</feature>
<evidence type="ECO:0000313" key="8">
    <source>
        <dbReference type="EMBL" id="MBA2861342.1"/>
    </source>
</evidence>
<keyword evidence="2" id="KW-1003">Cell membrane</keyword>
<evidence type="ECO:0000313" key="9">
    <source>
        <dbReference type="Proteomes" id="UP000533207"/>
    </source>
</evidence>
<dbReference type="PANTHER" id="PTHR33885">
    <property type="entry name" value="PHAGE SHOCK PROTEIN C"/>
    <property type="match status" value="1"/>
</dbReference>
<reference evidence="8 9" key="1">
    <citation type="submission" date="2020-07" db="EMBL/GenBank/DDBJ databases">
        <title>Genomic Encyclopedia of Type Strains, Phase IV (KMG-V): Genome sequencing to study the core and pangenomes of soil and plant-associated prokaryotes.</title>
        <authorList>
            <person name="Whitman W."/>
        </authorList>
    </citation>
    <scope>NUCLEOTIDE SEQUENCE [LARGE SCALE GENOMIC DNA]</scope>
    <source>
        <strain evidence="8 9">C8</strain>
    </source>
</reference>
<sequence length="86" mass="9953">MKRLYRSDKERMLSGVCGGLAIYFNIDPTLIRLLWALLFFMNPLMIVVYIIGALVIPIKPEGVFYDFSEEPEKIKSESEIEPKPEE</sequence>
<dbReference type="RefSeq" id="WP_011977017.1">
    <property type="nucleotide sequence ID" value="NZ_JACDUL010000001.1"/>
</dbReference>
<keyword evidence="5 6" id="KW-0472">Membrane</keyword>
<dbReference type="Proteomes" id="UP000533207">
    <property type="component" value="Unassembled WGS sequence"/>
</dbReference>
<accession>A0A7J9PDN9</accession>
<evidence type="ECO:0000256" key="5">
    <source>
        <dbReference type="ARBA" id="ARBA00023136"/>
    </source>
</evidence>
<keyword evidence="4 6" id="KW-1133">Transmembrane helix</keyword>
<evidence type="ECO:0000259" key="7">
    <source>
        <dbReference type="Pfam" id="PF04024"/>
    </source>
</evidence>
<dbReference type="InterPro" id="IPR007168">
    <property type="entry name" value="Phageshock_PspC_N"/>
</dbReference>
<proteinExistence type="predicted"/>
<dbReference type="PANTHER" id="PTHR33885:SF3">
    <property type="entry name" value="PHAGE SHOCK PROTEIN C"/>
    <property type="match status" value="1"/>
</dbReference>
<evidence type="ECO:0000256" key="4">
    <source>
        <dbReference type="ARBA" id="ARBA00022989"/>
    </source>
</evidence>
<name>A0A7J9PDN9_METMI</name>